<name>A0AAW4XUD7_9BURK</name>
<dbReference type="SUPFAM" id="SSF54373">
    <property type="entry name" value="FAD-linked reductases, C-terminal domain"/>
    <property type="match status" value="1"/>
</dbReference>
<proteinExistence type="predicted"/>
<dbReference type="GO" id="GO:0016491">
    <property type="term" value="F:oxidoreductase activity"/>
    <property type="evidence" value="ECO:0007669"/>
    <property type="project" value="UniProtKB-KW"/>
</dbReference>
<evidence type="ECO:0000256" key="1">
    <source>
        <dbReference type="ARBA" id="ARBA00023002"/>
    </source>
</evidence>
<protein>
    <submittedName>
        <fullName evidence="3">FAD-dependent oxidoreductase</fullName>
    </submittedName>
</protein>
<evidence type="ECO:0000313" key="4">
    <source>
        <dbReference type="Proteomes" id="UP001199260"/>
    </source>
</evidence>
<dbReference type="Gene3D" id="3.30.9.10">
    <property type="entry name" value="D-Amino Acid Oxidase, subunit A, domain 2"/>
    <property type="match status" value="1"/>
</dbReference>
<organism evidence="3 4">
    <name type="scientific">Comamonas koreensis</name>
    <dbReference type="NCBI Taxonomy" id="160825"/>
    <lineage>
        <taxon>Bacteria</taxon>
        <taxon>Pseudomonadati</taxon>
        <taxon>Pseudomonadota</taxon>
        <taxon>Betaproteobacteria</taxon>
        <taxon>Burkholderiales</taxon>
        <taxon>Comamonadaceae</taxon>
        <taxon>Comamonas</taxon>
    </lineage>
</organism>
<dbReference type="PANTHER" id="PTHR13847">
    <property type="entry name" value="SARCOSINE DEHYDROGENASE-RELATED"/>
    <property type="match status" value="1"/>
</dbReference>
<dbReference type="Gene3D" id="3.50.50.60">
    <property type="entry name" value="FAD/NAD(P)-binding domain"/>
    <property type="match status" value="2"/>
</dbReference>
<dbReference type="AlphaFoldDB" id="A0AAW4XUD7"/>
<dbReference type="InterPro" id="IPR006076">
    <property type="entry name" value="FAD-dep_OxRdtase"/>
</dbReference>
<keyword evidence="1" id="KW-0560">Oxidoreductase</keyword>
<comment type="caution">
    <text evidence="3">The sequence shown here is derived from an EMBL/GenBank/DDBJ whole genome shotgun (WGS) entry which is preliminary data.</text>
</comment>
<gene>
    <name evidence="3" type="ORF">LPW39_05410</name>
</gene>
<dbReference type="InterPro" id="IPR036188">
    <property type="entry name" value="FAD/NAD-bd_sf"/>
</dbReference>
<reference evidence="3 4" key="1">
    <citation type="submission" date="2021-11" db="EMBL/GenBank/DDBJ databases">
        <title>Genome sequence.</title>
        <authorList>
            <person name="Sun Q."/>
        </authorList>
    </citation>
    <scope>NUCLEOTIDE SEQUENCE [LARGE SCALE GENOMIC DNA]</scope>
    <source>
        <strain evidence="3 4">KCTC 12005</strain>
    </source>
</reference>
<dbReference type="RefSeq" id="WP_230771960.1">
    <property type="nucleotide sequence ID" value="NZ_JAJNCT010000005.1"/>
</dbReference>
<dbReference type="PANTHER" id="PTHR13847:SF289">
    <property type="entry name" value="GLYCINE OXIDASE"/>
    <property type="match status" value="1"/>
</dbReference>
<evidence type="ECO:0000313" key="3">
    <source>
        <dbReference type="EMBL" id="MCD2164569.1"/>
    </source>
</evidence>
<evidence type="ECO:0000259" key="2">
    <source>
        <dbReference type="Pfam" id="PF01266"/>
    </source>
</evidence>
<sequence>MTETGNKQGAPVQAPKQVVVVGAGVVGVATALALQSYGVAVTLIDRGEPGMECSYGNSGAISPGSVAPLALPGILKTVPGMLMDQDGPLSIGWKHLPKAASWLVAFAQSAEPKRVAAAAERLNDLYQGAVDAHAALAQNLGVSELFMRRGHLHLYPDADYAQKDATGWQLRAQYGYQVEELDRAGIEALEPQAPQGYAHGRYLADHGTILNPLRYVQRMLHAFVQRGGKLVRAEVKAIRPDDKGWAVRTGDAALDAQRWPHVVVAAGAWAPALLKPLGMLLPIESQRGYHAQFAGAQHLVERTVVLADKKVFIAPMEGGLRVGGTVEIAGLTAPPNPRRAAGIERIAREAFPALAGLEAQHWMGHRPCLPGSVPVVGHVDAIQGLWLAVGHGHLGLTGSLPTAQRIATGMCGPQALPFWQLRTAG</sequence>
<dbReference type="Proteomes" id="UP001199260">
    <property type="component" value="Unassembled WGS sequence"/>
</dbReference>
<dbReference type="GO" id="GO:0005737">
    <property type="term" value="C:cytoplasm"/>
    <property type="evidence" value="ECO:0007669"/>
    <property type="project" value="TreeGrafter"/>
</dbReference>
<accession>A0AAW4XUD7</accession>
<feature type="domain" description="FAD dependent oxidoreductase" evidence="2">
    <location>
        <begin position="18"/>
        <end position="407"/>
    </location>
</feature>
<keyword evidence="4" id="KW-1185">Reference proteome</keyword>
<dbReference type="EMBL" id="JAJNCT010000005">
    <property type="protein sequence ID" value="MCD2164569.1"/>
    <property type="molecule type" value="Genomic_DNA"/>
</dbReference>
<dbReference type="SUPFAM" id="SSF51905">
    <property type="entry name" value="FAD/NAD(P)-binding domain"/>
    <property type="match status" value="1"/>
</dbReference>
<dbReference type="Pfam" id="PF01266">
    <property type="entry name" value="DAO"/>
    <property type="match status" value="1"/>
</dbReference>